<evidence type="ECO:0000256" key="4">
    <source>
        <dbReference type="SAM" id="Phobius"/>
    </source>
</evidence>
<evidence type="ECO:0000313" key="6">
    <source>
        <dbReference type="EMBL" id="RUS98361.1"/>
    </source>
</evidence>
<feature type="coiled-coil region" evidence="3">
    <location>
        <begin position="128"/>
        <end position="280"/>
    </location>
</feature>
<evidence type="ECO:0000256" key="2">
    <source>
        <dbReference type="ARBA" id="ARBA00023054"/>
    </source>
</evidence>
<accession>A0A3S1C8G8</accession>
<keyword evidence="4" id="KW-0812">Transmembrane</keyword>
<evidence type="ECO:0000256" key="1">
    <source>
        <dbReference type="ARBA" id="ARBA00004196"/>
    </source>
</evidence>
<dbReference type="Gene3D" id="2.40.30.170">
    <property type="match status" value="1"/>
</dbReference>
<dbReference type="InterPro" id="IPR059052">
    <property type="entry name" value="HH_YbhG-like"/>
</dbReference>
<keyword evidence="7" id="KW-1185">Reference proteome</keyword>
<dbReference type="Proteomes" id="UP000276103">
    <property type="component" value="Unassembled WGS sequence"/>
</dbReference>
<sequence>MLIANLKGKIMVHKDKQSLTKPVGWLSITLAIATTVVTGAVSFYSLSRFHFTSKSNAPIPPSNSTPTVTAVAALGRLEPQGEIIRLSAPNSEGGGVRVAKLLINKGDKVRQGQVVAILDSYAPNIAALEKAKRQVQVAQASLNQVEAGAKQGDIYAQKATIARLEAELRGEYSTQKATIARLEAELQNAETENQRYQKLYQDGAISASDTDTKRLRRDTVQQQLNEAKAALNRTVETLQKQLTEGQARLRSIAEIRPTDVQAAQADVESAKASVKQAQAELDLSSIRSPIDGQVLKINAWPGEIIGSNGIAQLGRTDQMYVVAEVYETDIKKVRLGQSAIITGDAFAGNLGGTVTDIGLQVGKQNIFNNNPGSDTDNKIVDVKIRIDKPTDNQRVAALTNLQVQVVIKV</sequence>
<dbReference type="PANTHER" id="PTHR32347">
    <property type="entry name" value="EFFLUX SYSTEM COMPONENT YKNX-RELATED"/>
    <property type="match status" value="1"/>
</dbReference>
<dbReference type="EMBL" id="RSCM01000003">
    <property type="protein sequence ID" value="RUS98361.1"/>
    <property type="molecule type" value="Genomic_DNA"/>
</dbReference>
<dbReference type="PANTHER" id="PTHR32347:SF27">
    <property type="entry name" value="RND EFFLUX PUMP MEMBRANE FUSION PROTEIN BARREL-SANDWICH DOMAIN-CONTAINING PROTEIN"/>
    <property type="match status" value="1"/>
</dbReference>
<evidence type="ECO:0000259" key="5">
    <source>
        <dbReference type="Pfam" id="PF25881"/>
    </source>
</evidence>
<name>A0A3S1C8G8_ANAVA</name>
<dbReference type="NCBIfam" id="TIGR02971">
    <property type="entry name" value="heterocyst_DevB"/>
    <property type="match status" value="1"/>
</dbReference>
<organism evidence="6 7">
    <name type="scientific">Trichormus variabilis SAG 1403-4b</name>
    <dbReference type="NCBI Taxonomy" id="447716"/>
    <lineage>
        <taxon>Bacteria</taxon>
        <taxon>Bacillati</taxon>
        <taxon>Cyanobacteriota</taxon>
        <taxon>Cyanophyceae</taxon>
        <taxon>Nostocales</taxon>
        <taxon>Nostocaceae</taxon>
        <taxon>Trichormus</taxon>
    </lineage>
</organism>
<keyword evidence="4" id="KW-1133">Transmembrane helix</keyword>
<comment type="caution">
    <text evidence="6">The sequence shown here is derived from an EMBL/GenBank/DDBJ whole genome shotgun (WGS) entry which is preliminary data.</text>
</comment>
<gene>
    <name evidence="6" type="ORF">DSM107003_14490</name>
</gene>
<feature type="transmembrane region" description="Helical" evidence="4">
    <location>
        <begin position="23"/>
        <end position="46"/>
    </location>
</feature>
<dbReference type="AlphaFoldDB" id="A0A3S1C8G8"/>
<dbReference type="Pfam" id="PF25881">
    <property type="entry name" value="HH_YBHG"/>
    <property type="match status" value="1"/>
</dbReference>
<reference evidence="6 7" key="1">
    <citation type="journal article" date="2019" name="Genome Biol. Evol.">
        <title>Day and night: Metabolic profiles and evolutionary relationships of six axenic non-marine cyanobacteria.</title>
        <authorList>
            <person name="Will S.E."/>
            <person name="Henke P."/>
            <person name="Boedeker C."/>
            <person name="Huang S."/>
            <person name="Brinkmann H."/>
            <person name="Rohde M."/>
            <person name="Jarek M."/>
            <person name="Friedl T."/>
            <person name="Seufert S."/>
            <person name="Schumacher M."/>
            <person name="Overmann J."/>
            <person name="Neumann-Schaal M."/>
            <person name="Petersen J."/>
        </authorList>
    </citation>
    <scope>NUCLEOTIDE SEQUENCE [LARGE SCALE GENOMIC DNA]</scope>
    <source>
        <strain evidence="6 7">SAG 1403-4b</strain>
    </source>
</reference>
<dbReference type="PRINTS" id="PR01490">
    <property type="entry name" value="RTXTOXIND"/>
</dbReference>
<protein>
    <submittedName>
        <fullName evidence="6">Hemolysin D</fullName>
    </submittedName>
</protein>
<dbReference type="InterPro" id="IPR050465">
    <property type="entry name" value="UPF0194_transport"/>
</dbReference>
<keyword evidence="4" id="KW-0472">Membrane</keyword>
<dbReference type="SUPFAM" id="SSF111369">
    <property type="entry name" value="HlyD-like secretion proteins"/>
    <property type="match status" value="1"/>
</dbReference>
<comment type="subcellular location">
    <subcellularLocation>
        <location evidence="1">Cell envelope</location>
    </subcellularLocation>
</comment>
<evidence type="ECO:0000256" key="3">
    <source>
        <dbReference type="SAM" id="Coils"/>
    </source>
</evidence>
<dbReference type="GO" id="GO:0030313">
    <property type="term" value="C:cell envelope"/>
    <property type="evidence" value="ECO:0007669"/>
    <property type="project" value="UniProtKB-SubCell"/>
</dbReference>
<dbReference type="Gene3D" id="1.10.287.470">
    <property type="entry name" value="Helix hairpin bin"/>
    <property type="match status" value="1"/>
</dbReference>
<feature type="domain" description="YbhG-like alpha-helical hairpin" evidence="5">
    <location>
        <begin position="173"/>
        <end position="234"/>
    </location>
</feature>
<keyword evidence="2 3" id="KW-0175">Coiled coil</keyword>
<dbReference type="InterPro" id="IPR014315">
    <property type="entry name" value="ABC_heterocyst_DevB"/>
</dbReference>
<evidence type="ECO:0000313" key="7">
    <source>
        <dbReference type="Proteomes" id="UP000276103"/>
    </source>
</evidence>
<proteinExistence type="predicted"/>